<protein>
    <submittedName>
        <fullName evidence="9">ABC transporter permease</fullName>
    </submittedName>
</protein>
<name>A0A369W8B6_9HYPH</name>
<organism evidence="9 10">
    <name type="scientific">Pelagibacterium lacus</name>
    <dbReference type="NCBI Taxonomy" id="2282655"/>
    <lineage>
        <taxon>Bacteria</taxon>
        <taxon>Pseudomonadati</taxon>
        <taxon>Pseudomonadota</taxon>
        <taxon>Alphaproteobacteria</taxon>
        <taxon>Hyphomicrobiales</taxon>
        <taxon>Devosiaceae</taxon>
        <taxon>Pelagibacterium</taxon>
    </lineage>
</organism>
<gene>
    <name evidence="9" type="ORF">DVH29_03870</name>
</gene>
<keyword evidence="2 7" id="KW-0813">Transport</keyword>
<dbReference type="InterPro" id="IPR000515">
    <property type="entry name" value="MetI-like"/>
</dbReference>
<dbReference type="SUPFAM" id="SSF161098">
    <property type="entry name" value="MetI-like"/>
    <property type="match status" value="1"/>
</dbReference>
<evidence type="ECO:0000256" key="6">
    <source>
        <dbReference type="ARBA" id="ARBA00023136"/>
    </source>
</evidence>
<evidence type="ECO:0000259" key="8">
    <source>
        <dbReference type="PROSITE" id="PS50928"/>
    </source>
</evidence>
<keyword evidence="6 7" id="KW-0472">Membrane</keyword>
<evidence type="ECO:0000256" key="7">
    <source>
        <dbReference type="RuleBase" id="RU363032"/>
    </source>
</evidence>
<dbReference type="OrthoDB" id="7957355at2"/>
<dbReference type="PANTHER" id="PTHR30151:SF0">
    <property type="entry name" value="ABC TRANSPORTER PERMEASE PROTEIN MJ0413-RELATED"/>
    <property type="match status" value="1"/>
</dbReference>
<feature type="transmembrane region" description="Helical" evidence="7">
    <location>
        <begin position="223"/>
        <end position="243"/>
    </location>
</feature>
<dbReference type="Gene3D" id="1.10.3720.10">
    <property type="entry name" value="MetI-like"/>
    <property type="match status" value="1"/>
</dbReference>
<feature type="transmembrane region" description="Helical" evidence="7">
    <location>
        <begin position="67"/>
        <end position="86"/>
    </location>
</feature>
<keyword evidence="10" id="KW-1185">Reference proteome</keyword>
<evidence type="ECO:0000313" key="9">
    <source>
        <dbReference type="EMBL" id="RDE10075.1"/>
    </source>
</evidence>
<evidence type="ECO:0000256" key="2">
    <source>
        <dbReference type="ARBA" id="ARBA00022448"/>
    </source>
</evidence>
<feature type="transmembrane region" description="Helical" evidence="7">
    <location>
        <begin position="189"/>
        <end position="211"/>
    </location>
</feature>
<dbReference type="RefSeq" id="WP_114644840.1">
    <property type="nucleotide sequence ID" value="NZ_QQNH01000003.1"/>
</dbReference>
<proteinExistence type="inferred from homology"/>
<keyword evidence="3" id="KW-1003">Cell membrane</keyword>
<evidence type="ECO:0000256" key="3">
    <source>
        <dbReference type="ARBA" id="ARBA00022475"/>
    </source>
</evidence>
<reference evidence="10" key="1">
    <citation type="submission" date="2018-07" db="EMBL/GenBank/DDBJ databases">
        <authorList>
            <person name="Liu B.-T."/>
            <person name="Du Z."/>
        </authorList>
    </citation>
    <scope>NUCLEOTIDE SEQUENCE [LARGE SCALE GENOMIC DNA]</scope>
    <source>
        <strain evidence="10">XYN52</strain>
    </source>
</reference>
<dbReference type="PROSITE" id="PS50928">
    <property type="entry name" value="ABC_TM1"/>
    <property type="match status" value="1"/>
</dbReference>
<dbReference type="GO" id="GO:0005886">
    <property type="term" value="C:plasma membrane"/>
    <property type="evidence" value="ECO:0007669"/>
    <property type="project" value="UniProtKB-SubCell"/>
</dbReference>
<keyword evidence="5 7" id="KW-1133">Transmembrane helix</keyword>
<evidence type="ECO:0000256" key="1">
    <source>
        <dbReference type="ARBA" id="ARBA00004651"/>
    </source>
</evidence>
<feature type="transmembrane region" description="Helical" evidence="7">
    <location>
        <begin position="12"/>
        <end position="30"/>
    </location>
</feature>
<dbReference type="InterPro" id="IPR035906">
    <property type="entry name" value="MetI-like_sf"/>
</dbReference>
<dbReference type="GO" id="GO:0055085">
    <property type="term" value="P:transmembrane transport"/>
    <property type="evidence" value="ECO:0007669"/>
    <property type="project" value="InterPro"/>
</dbReference>
<evidence type="ECO:0000256" key="5">
    <source>
        <dbReference type="ARBA" id="ARBA00022989"/>
    </source>
</evidence>
<feature type="transmembrane region" description="Helical" evidence="7">
    <location>
        <begin position="126"/>
        <end position="146"/>
    </location>
</feature>
<feature type="domain" description="ABC transmembrane type-1" evidence="8">
    <location>
        <begin position="60"/>
        <end position="244"/>
    </location>
</feature>
<dbReference type="Proteomes" id="UP000253759">
    <property type="component" value="Unassembled WGS sequence"/>
</dbReference>
<dbReference type="Pfam" id="PF00528">
    <property type="entry name" value="BPD_transp_1"/>
    <property type="match status" value="1"/>
</dbReference>
<comment type="caution">
    <text evidence="9">The sequence shown here is derived from an EMBL/GenBank/DDBJ whole genome shotgun (WGS) entry which is preliminary data.</text>
</comment>
<accession>A0A369W8B6</accession>
<dbReference type="PANTHER" id="PTHR30151">
    <property type="entry name" value="ALKANE SULFONATE ABC TRANSPORTER-RELATED, MEMBRANE SUBUNIT"/>
    <property type="match status" value="1"/>
</dbReference>
<sequence>MKFNRRQLLNLALELAVPAALITAYAVWAAPRNDIYFPPLQVILSAFVEDWLGAKVTADIWPSLRRLLLGFFIASILAIAIGLVLGTSRRARIATAPLVDFFRSLPPPALLPLTLLVLGVDDTAKVALIGLVCFFPVLLNTMAGVGGIDPLLRETARMYGIPLRDRILHVLIPGAMPSIFAGLRTSLSLAVIMMVISEFVAATNGVGYSIWRARRSFDIADMWAGIILLGILGILLNTILLLVEARLLAWHRGSRAAASRN</sequence>
<dbReference type="AlphaFoldDB" id="A0A369W8B6"/>
<evidence type="ECO:0000256" key="4">
    <source>
        <dbReference type="ARBA" id="ARBA00022692"/>
    </source>
</evidence>
<dbReference type="CDD" id="cd06261">
    <property type="entry name" value="TM_PBP2"/>
    <property type="match status" value="1"/>
</dbReference>
<evidence type="ECO:0000313" key="10">
    <source>
        <dbReference type="Proteomes" id="UP000253759"/>
    </source>
</evidence>
<comment type="subcellular location">
    <subcellularLocation>
        <location evidence="1 7">Cell membrane</location>
        <topology evidence="1 7">Multi-pass membrane protein</topology>
    </subcellularLocation>
</comment>
<keyword evidence="4 7" id="KW-0812">Transmembrane</keyword>
<dbReference type="EMBL" id="QQNH01000003">
    <property type="protein sequence ID" value="RDE10075.1"/>
    <property type="molecule type" value="Genomic_DNA"/>
</dbReference>
<comment type="similarity">
    <text evidence="7">Belongs to the binding-protein-dependent transport system permease family.</text>
</comment>